<dbReference type="GO" id="GO:0006508">
    <property type="term" value="P:proteolysis"/>
    <property type="evidence" value="ECO:0007669"/>
    <property type="project" value="UniProtKB-KW"/>
</dbReference>
<dbReference type="Gene3D" id="2.40.10.120">
    <property type="match status" value="1"/>
</dbReference>
<dbReference type="PRINTS" id="PR00834">
    <property type="entry name" value="PROTEASES2C"/>
</dbReference>
<evidence type="ECO:0000313" key="6">
    <source>
        <dbReference type="Proteomes" id="UP000694546"/>
    </source>
</evidence>
<evidence type="ECO:0000256" key="1">
    <source>
        <dbReference type="ARBA" id="ARBA00010541"/>
    </source>
</evidence>
<dbReference type="InterPro" id="IPR041489">
    <property type="entry name" value="PDZ_6"/>
</dbReference>
<dbReference type="Pfam" id="PF17820">
    <property type="entry name" value="PDZ_6"/>
    <property type="match status" value="1"/>
</dbReference>
<keyword evidence="2" id="KW-0645">Protease</keyword>
<evidence type="ECO:0000256" key="3">
    <source>
        <dbReference type="ARBA" id="ARBA00022801"/>
    </source>
</evidence>
<evidence type="ECO:0000313" key="5">
    <source>
        <dbReference type="Ensembl" id="ENSGMOP00000054205.1"/>
    </source>
</evidence>
<name>A0A8C5BZ41_GADMO</name>
<dbReference type="InterPro" id="IPR001940">
    <property type="entry name" value="Peptidase_S1C"/>
</dbReference>
<dbReference type="Ensembl" id="ENSGMOT00000036208.1">
    <property type="protein sequence ID" value="ENSGMOP00000054205.1"/>
    <property type="gene ID" value="ENSGMOG00000012664.2"/>
</dbReference>
<evidence type="ECO:0000259" key="4">
    <source>
        <dbReference type="PROSITE" id="PS50106"/>
    </source>
</evidence>
<dbReference type="AlphaFoldDB" id="A0A8C5BZ41"/>
<dbReference type="SUPFAM" id="SSF50156">
    <property type="entry name" value="PDZ domain-like"/>
    <property type="match status" value="1"/>
</dbReference>
<dbReference type="InterPro" id="IPR001478">
    <property type="entry name" value="PDZ"/>
</dbReference>
<reference evidence="5" key="1">
    <citation type="submission" date="2025-08" db="UniProtKB">
        <authorList>
            <consortium name="Ensembl"/>
        </authorList>
    </citation>
    <scope>IDENTIFICATION</scope>
</reference>
<dbReference type="PANTHER" id="PTHR22939">
    <property type="entry name" value="SERINE PROTEASE FAMILY S1C HTRA-RELATED"/>
    <property type="match status" value="1"/>
</dbReference>
<dbReference type="PROSITE" id="PS50106">
    <property type="entry name" value="PDZ"/>
    <property type="match status" value="1"/>
</dbReference>
<keyword evidence="3" id="KW-0378">Hydrolase</keyword>
<dbReference type="Proteomes" id="UP000694546">
    <property type="component" value="Chromosome 3"/>
</dbReference>
<dbReference type="SUPFAM" id="SSF50494">
    <property type="entry name" value="Trypsin-like serine proteases"/>
    <property type="match status" value="1"/>
</dbReference>
<accession>A0A8C5BZ41</accession>
<dbReference type="Pfam" id="PF00089">
    <property type="entry name" value="Trypsin"/>
    <property type="match status" value="1"/>
</dbReference>
<keyword evidence="6" id="KW-1185">Reference proteome</keyword>
<reference evidence="5" key="2">
    <citation type="submission" date="2025-09" db="UniProtKB">
        <authorList>
            <consortium name="Ensembl"/>
        </authorList>
    </citation>
    <scope>IDENTIFICATION</scope>
</reference>
<dbReference type="PANTHER" id="PTHR22939:SF14">
    <property type="entry name" value="SERINE PROTEASE HTRA3"/>
    <property type="match status" value="1"/>
</dbReference>
<dbReference type="Gene3D" id="2.30.42.10">
    <property type="match status" value="1"/>
</dbReference>
<evidence type="ECO:0000256" key="2">
    <source>
        <dbReference type="ARBA" id="ARBA00022670"/>
    </source>
</evidence>
<dbReference type="SMART" id="SM00228">
    <property type="entry name" value="PDZ"/>
    <property type="match status" value="1"/>
</dbReference>
<dbReference type="InterPro" id="IPR036034">
    <property type="entry name" value="PDZ_sf"/>
</dbReference>
<proteinExistence type="inferred from homology"/>
<feature type="domain" description="PDZ" evidence="4">
    <location>
        <begin position="66"/>
        <end position="140"/>
    </location>
</feature>
<organism evidence="5 6">
    <name type="scientific">Gadus morhua</name>
    <name type="common">Atlantic cod</name>
    <dbReference type="NCBI Taxonomy" id="8049"/>
    <lineage>
        <taxon>Eukaryota</taxon>
        <taxon>Metazoa</taxon>
        <taxon>Chordata</taxon>
        <taxon>Craniata</taxon>
        <taxon>Vertebrata</taxon>
        <taxon>Euteleostomi</taxon>
        <taxon>Actinopterygii</taxon>
        <taxon>Neopterygii</taxon>
        <taxon>Teleostei</taxon>
        <taxon>Neoteleostei</taxon>
        <taxon>Acanthomorphata</taxon>
        <taxon>Zeiogadaria</taxon>
        <taxon>Gadariae</taxon>
        <taxon>Gadiformes</taxon>
        <taxon>Gadoidei</taxon>
        <taxon>Gadidae</taxon>
        <taxon>Gadus</taxon>
    </lineage>
</organism>
<sequence>MFVLPVEVITEFYIFICSSFHYLVFRKYGNSGGPLVNLDGEVIGINTLKVTAGISFAIPADRIKRFLTESQNKNKAKRRILGIQMLTLTEALKAELKFSNPDFPDISGGVLVHQVVPGSPAAASGIQIGDVIVQLNGRPLLTADGLHAALLGDKPLLLEVRRERDELLFSIQPQLILH</sequence>
<dbReference type="InterPro" id="IPR001254">
    <property type="entry name" value="Trypsin_dom"/>
</dbReference>
<dbReference type="GeneTree" id="ENSGT00940000159570"/>
<comment type="similarity">
    <text evidence="1">Belongs to the peptidase S1C family.</text>
</comment>
<dbReference type="GO" id="GO:0004252">
    <property type="term" value="F:serine-type endopeptidase activity"/>
    <property type="evidence" value="ECO:0007669"/>
    <property type="project" value="InterPro"/>
</dbReference>
<protein>
    <submittedName>
        <fullName evidence="5">HtrA serine peptidase 3a</fullName>
    </submittedName>
</protein>
<dbReference type="InterPro" id="IPR009003">
    <property type="entry name" value="Peptidase_S1_PA"/>
</dbReference>